<evidence type="ECO:0000256" key="7">
    <source>
        <dbReference type="ARBA" id="ARBA00022967"/>
    </source>
</evidence>
<evidence type="ECO:0000256" key="3">
    <source>
        <dbReference type="ARBA" id="ARBA00022448"/>
    </source>
</evidence>
<keyword evidence="3" id="KW-0813">Transport</keyword>
<dbReference type="EMBL" id="SLXT01000008">
    <property type="protein sequence ID" value="TCP64720.1"/>
    <property type="molecule type" value="Genomic_DNA"/>
</dbReference>
<evidence type="ECO:0000313" key="10">
    <source>
        <dbReference type="EMBL" id="TCP64720.1"/>
    </source>
</evidence>
<dbReference type="Proteomes" id="UP000294813">
    <property type="component" value="Unassembled WGS sequence"/>
</dbReference>
<dbReference type="InterPro" id="IPR050095">
    <property type="entry name" value="ECF_ABC_transporter_ATP-bd"/>
</dbReference>
<feature type="domain" description="ABC transporter" evidence="9">
    <location>
        <begin position="2"/>
        <end position="240"/>
    </location>
</feature>
<reference evidence="10 11" key="1">
    <citation type="submission" date="2019-03" db="EMBL/GenBank/DDBJ databases">
        <title>Genomic Encyclopedia of Type Strains, Phase IV (KMG-IV): sequencing the most valuable type-strain genomes for metagenomic binning, comparative biology and taxonomic classification.</title>
        <authorList>
            <person name="Goeker M."/>
        </authorList>
    </citation>
    <scope>NUCLEOTIDE SEQUENCE [LARGE SCALE GENOMIC DNA]</scope>
    <source>
        <strain evidence="10 11">DSM 11170</strain>
    </source>
</reference>
<keyword evidence="6 10" id="KW-0067">ATP-binding</keyword>
<dbReference type="SMART" id="SM00382">
    <property type="entry name" value="AAA"/>
    <property type="match status" value="1"/>
</dbReference>
<dbReference type="Gene3D" id="3.40.50.300">
    <property type="entry name" value="P-loop containing nucleotide triphosphate hydrolases"/>
    <property type="match status" value="1"/>
</dbReference>
<keyword evidence="7" id="KW-1278">Translocase</keyword>
<dbReference type="OrthoDB" id="9784332at2"/>
<dbReference type="GO" id="GO:0005524">
    <property type="term" value="F:ATP binding"/>
    <property type="evidence" value="ECO:0007669"/>
    <property type="project" value="UniProtKB-KW"/>
</dbReference>
<keyword evidence="4" id="KW-1003">Cell membrane</keyword>
<dbReference type="InterPro" id="IPR017871">
    <property type="entry name" value="ABC_transporter-like_CS"/>
</dbReference>
<dbReference type="RefSeq" id="WP_131918864.1">
    <property type="nucleotide sequence ID" value="NZ_JAOQNU010000008.1"/>
</dbReference>
<dbReference type="GO" id="GO:0043190">
    <property type="term" value="C:ATP-binding cassette (ABC) transporter complex"/>
    <property type="evidence" value="ECO:0007669"/>
    <property type="project" value="TreeGrafter"/>
</dbReference>
<dbReference type="PROSITE" id="PS50893">
    <property type="entry name" value="ABC_TRANSPORTER_2"/>
    <property type="match status" value="1"/>
</dbReference>
<dbReference type="GO" id="GO:0042626">
    <property type="term" value="F:ATPase-coupled transmembrane transporter activity"/>
    <property type="evidence" value="ECO:0007669"/>
    <property type="project" value="TreeGrafter"/>
</dbReference>
<dbReference type="AlphaFoldDB" id="A0A4R2RLC1"/>
<evidence type="ECO:0000256" key="2">
    <source>
        <dbReference type="ARBA" id="ARBA00005417"/>
    </source>
</evidence>
<organism evidence="10 11">
    <name type="scientific">Heliophilum fasciatum</name>
    <dbReference type="NCBI Taxonomy" id="35700"/>
    <lineage>
        <taxon>Bacteria</taxon>
        <taxon>Bacillati</taxon>
        <taxon>Bacillota</taxon>
        <taxon>Clostridia</taxon>
        <taxon>Eubacteriales</taxon>
        <taxon>Heliobacteriaceae</taxon>
        <taxon>Heliophilum</taxon>
    </lineage>
</organism>
<dbReference type="Pfam" id="PF00005">
    <property type="entry name" value="ABC_tran"/>
    <property type="match status" value="1"/>
</dbReference>
<evidence type="ECO:0000256" key="8">
    <source>
        <dbReference type="ARBA" id="ARBA00023136"/>
    </source>
</evidence>
<evidence type="ECO:0000256" key="5">
    <source>
        <dbReference type="ARBA" id="ARBA00022741"/>
    </source>
</evidence>
<dbReference type="NCBIfam" id="TIGR04520">
    <property type="entry name" value="ECF_ATPase_1"/>
    <property type="match status" value="1"/>
</dbReference>
<protein>
    <submittedName>
        <fullName evidence="10">Energy-coupling factor transport system ATP-binding protein</fullName>
    </submittedName>
</protein>
<evidence type="ECO:0000256" key="4">
    <source>
        <dbReference type="ARBA" id="ARBA00022475"/>
    </source>
</evidence>
<keyword evidence="5" id="KW-0547">Nucleotide-binding</keyword>
<sequence length="279" mass="30757">MLLVEELSYAYRTQEGANCPALMNVSLQIQPGERVAIVGANGSGKSTLVKHLNGLIVPQKGKVMVDGYCTSDPQQRAQVRRTVGMVFQNPDNQIVAPTVEDDVAFGPENLGLPVDMIKQRVHTALQAVDLLGARLRPVHALSGGQKQRLAIAGALAMEPRYLILDEATSMVDPEGKKEILQVLRQLQARKIMALIQITHDMQEAAEAERIIVMGQQHVLSETTPERLFQQPQLLQQAGLTQPPVISLADRLRRRNVPVPETVQTMKELVDCLCQLRSVN</sequence>
<dbReference type="PANTHER" id="PTHR43553">
    <property type="entry name" value="HEAVY METAL TRANSPORTER"/>
    <property type="match status" value="1"/>
</dbReference>
<dbReference type="PROSITE" id="PS00211">
    <property type="entry name" value="ABC_TRANSPORTER_1"/>
    <property type="match status" value="1"/>
</dbReference>
<evidence type="ECO:0000313" key="11">
    <source>
        <dbReference type="Proteomes" id="UP000294813"/>
    </source>
</evidence>
<accession>A0A4R2RLC1</accession>
<comment type="similarity">
    <text evidence="2">Belongs to the ABC transporter superfamily.</text>
</comment>
<dbReference type="InterPro" id="IPR030947">
    <property type="entry name" value="EcfA_1"/>
</dbReference>
<dbReference type="GO" id="GO:0016887">
    <property type="term" value="F:ATP hydrolysis activity"/>
    <property type="evidence" value="ECO:0007669"/>
    <property type="project" value="InterPro"/>
</dbReference>
<name>A0A4R2RLC1_9FIRM</name>
<keyword evidence="11" id="KW-1185">Reference proteome</keyword>
<comment type="subcellular location">
    <subcellularLocation>
        <location evidence="1">Cell membrane</location>
        <topology evidence="1">Peripheral membrane protein</topology>
    </subcellularLocation>
</comment>
<dbReference type="InterPro" id="IPR015856">
    <property type="entry name" value="ABC_transpr_CbiO/EcfA_su"/>
</dbReference>
<dbReference type="PANTHER" id="PTHR43553:SF24">
    <property type="entry name" value="ENERGY-COUPLING FACTOR TRANSPORTER ATP-BINDING PROTEIN ECFA1"/>
    <property type="match status" value="1"/>
</dbReference>
<proteinExistence type="inferred from homology"/>
<dbReference type="InterPro" id="IPR027417">
    <property type="entry name" value="P-loop_NTPase"/>
</dbReference>
<dbReference type="InterPro" id="IPR003439">
    <property type="entry name" value="ABC_transporter-like_ATP-bd"/>
</dbReference>
<comment type="caution">
    <text evidence="10">The sequence shown here is derived from an EMBL/GenBank/DDBJ whole genome shotgun (WGS) entry which is preliminary data.</text>
</comment>
<dbReference type="FunFam" id="3.40.50.300:FF:000224">
    <property type="entry name" value="Energy-coupling factor transporter ATP-binding protein EcfA"/>
    <property type="match status" value="1"/>
</dbReference>
<gene>
    <name evidence="10" type="ORF">EDD73_10873</name>
</gene>
<evidence type="ECO:0000256" key="6">
    <source>
        <dbReference type="ARBA" id="ARBA00022840"/>
    </source>
</evidence>
<dbReference type="SUPFAM" id="SSF52540">
    <property type="entry name" value="P-loop containing nucleoside triphosphate hydrolases"/>
    <property type="match status" value="1"/>
</dbReference>
<dbReference type="InterPro" id="IPR003593">
    <property type="entry name" value="AAA+_ATPase"/>
</dbReference>
<keyword evidence="8" id="KW-0472">Membrane</keyword>
<dbReference type="CDD" id="cd03225">
    <property type="entry name" value="ABC_cobalt_CbiO_domain1"/>
    <property type="match status" value="1"/>
</dbReference>
<evidence type="ECO:0000256" key="1">
    <source>
        <dbReference type="ARBA" id="ARBA00004202"/>
    </source>
</evidence>
<evidence type="ECO:0000259" key="9">
    <source>
        <dbReference type="PROSITE" id="PS50893"/>
    </source>
</evidence>